<feature type="compositionally biased region" description="Acidic residues" evidence="2">
    <location>
        <begin position="173"/>
        <end position="185"/>
    </location>
</feature>
<organism evidence="3 4">
    <name type="scientific">Phyllosticta citribraziliensis</name>
    <dbReference type="NCBI Taxonomy" id="989973"/>
    <lineage>
        <taxon>Eukaryota</taxon>
        <taxon>Fungi</taxon>
        <taxon>Dikarya</taxon>
        <taxon>Ascomycota</taxon>
        <taxon>Pezizomycotina</taxon>
        <taxon>Dothideomycetes</taxon>
        <taxon>Dothideomycetes incertae sedis</taxon>
        <taxon>Botryosphaeriales</taxon>
        <taxon>Phyllostictaceae</taxon>
        <taxon>Phyllosticta</taxon>
    </lineage>
</organism>
<evidence type="ECO:0000256" key="2">
    <source>
        <dbReference type="SAM" id="MobiDB-lite"/>
    </source>
</evidence>
<feature type="coiled-coil region" evidence="1">
    <location>
        <begin position="569"/>
        <end position="596"/>
    </location>
</feature>
<dbReference type="Gene3D" id="3.40.395.10">
    <property type="entry name" value="Adenoviral Proteinase, Chain A"/>
    <property type="match status" value="1"/>
</dbReference>
<evidence type="ECO:0000313" key="3">
    <source>
        <dbReference type="EMBL" id="KAK7531001.1"/>
    </source>
</evidence>
<feature type="compositionally biased region" description="Basic and acidic residues" evidence="2">
    <location>
        <begin position="118"/>
        <end position="140"/>
    </location>
</feature>
<dbReference type="Proteomes" id="UP001360953">
    <property type="component" value="Unassembled WGS sequence"/>
</dbReference>
<feature type="region of interest" description="Disordered" evidence="2">
    <location>
        <begin position="1"/>
        <end position="48"/>
    </location>
</feature>
<name>A0ABR1L9C5_9PEZI</name>
<dbReference type="InterPro" id="IPR038765">
    <property type="entry name" value="Papain-like_cys_pep_sf"/>
</dbReference>
<evidence type="ECO:0008006" key="5">
    <source>
        <dbReference type="Google" id="ProtNLM"/>
    </source>
</evidence>
<keyword evidence="4" id="KW-1185">Reference proteome</keyword>
<feature type="compositionally biased region" description="Polar residues" evidence="2">
    <location>
        <begin position="317"/>
        <end position="334"/>
    </location>
</feature>
<feature type="region of interest" description="Disordered" evidence="2">
    <location>
        <begin position="106"/>
        <end position="354"/>
    </location>
</feature>
<protein>
    <recommendedName>
        <fullName evidence="5">Ubiquitin-like protease family profile domain-containing protein</fullName>
    </recommendedName>
</protein>
<sequence>MPAMSKRRTNSRTNSSNTANNTTTRAKTSSKSDSATQTGDNGISLDPHKKVILHYKQRLADTWKVPLDTIQQTFGEPDSKDFLQCVVKIADKLSFDETKARLFKQRSIRKDTHHPRGAGRERIQAPGDARKVLQDLRTGDTVEDPPDRAWSVLSEDEGPASPPVENSRRAEAPLEDPPPENDIDMSEVLSDPEATAPVKRRSFSSDPELSPPVKRRSFGRGTWSMENQQTMEQQTSRGFGNVNMDSRRKNKAGAMKTLPLTGDENPFSNHKGKAKTFKNPPPTPLTTGTGRIPKDSVVTGDGGLESIIEESPESQPAVPSTWMQSRSDTSQLSTAEDEADETGLKEERSGNSRTGVLSDEAFHRLANNEKLCDESVNFFVQAASSVRPGWKYFDSTNLTRPTNLEYLDCPDDESNTIIGAACQNGHWTLVRCTQTPAGLRAEHWDPLGDGKSNNAVTELVKSFLANQQQWSACAPEQLSERFCPLQNNLTDCGVIVSVISLYLGAGESLPATVDTEFWREVLIRLQGGEQDEEEDGLGKQQHSKIEAMTRLMRSFNDANDALHVVNSLHVRAKDAFNQAQRRLEDAKNDLKRQHAALKGIKLCSRKNTQAERELSQGIRRSRCEVGFVQQRIQMLQTLRPGLASARKLAQDRCDIIKSKVQSS</sequence>
<dbReference type="EMBL" id="JBBPEH010000013">
    <property type="protein sequence ID" value="KAK7531001.1"/>
    <property type="molecule type" value="Genomic_DNA"/>
</dbReference>
<feature type="compositionally biased region" description="Basic residues" evidence="2">
    <location>
        <begin position="1"/>
        <end position="10"/>
    </location>
</feature>
<dbReference type="RefSeq" id="XP_066651074.1">
    <property type="nucleotide sequence ID" value="XM_066801777.1"/>
</dbReference>
<feature type="compositionally biased region" description="Basic residues" evidence="2">
    <location>
        <begin position="106"/>
        <end position="117"/>
    </location>
</feature>
<dbReference type="SUPFAM" id="SSF54001">
    <property type="entry name" value="Cysteine proteinases"/>
    <property type="match status" value="1"/>
</dbReference>
<reference evidence="3 4" key="1">
    <citation type="submission" date="2024-04" db="EMBL/GenBank/DDBJ databases">
        <title>Phyllosticta paracitricarpa is synonymous to the EU quarantine fungus P. citricarpa based on phylogenomic analyses.</title>
        <authorList>
            <consortium name="Lawrence Berkeley National Laboratory"/>
            <person name="Van ingen-buijs V.A."/>
            <person name="Van westerhoven A.C."/>
            <person name="Haridas S."/>
            <person name="Skiadas P."/>
            <person name="Martin F."/>
            <person name="Groenewald J.Z."/>
            <person name="Crous P.W."/>
            <person name="Seidl M.F."/>
        </authorList>
    </citation>
    <scope>NUCLEOTIDE SEQUENCE [LARGE SCALE GENOMIC DNA]</scope>
    <source>
        <strain evidence="3 4">CPC 17464</strain>
    </source>
</reference>
<feature type="compositionally biased region" description="Polar residues" evidence="2">
    <location>
        <begin position="224"/>
        <end position="238"/>
    </location>
</feature>
<proteinExistence type="predicted"/>
<keyword evidence="1" id="KW-0175">Coiled coil</keyword>
<evidence type="ECO:0000313" key="4">
    <source>
        <dbReference type="Proteomes" id="UP001360953"/>
    </source>
</evidence>
<feature type="compositionally biased region" description="Low complexity" evidence="2">
    <location>
        <begin position="11"/>
        <end position="36"/>
    </location>
</feature>
<accession>A0ABR1L9C5</accession>
<gene>
    <name evidence="3" type="ORF">J3D65DRAFT_640242</name>
</gene>
<dbReference type="GeneID" id="92034683"/>
<evidence type="ECO:0000256" key="1">
    <source>
        <dbReference type="SAM" id="Coils"/>
    </source>
</evidence>
<comment type="caution">
    <text evidence="3">The sequence shown here is derived from an EMBL/GenBank/DDBJ whole genome shotgun (WGS) entry which is preliminary data.</text>
</comment>